<dbReference type="GO" id="GO:0000145">
    <property type="term" value="C:exocyst"/>
    <property type="evidence" value="ECO:0007669"/>
    <property type="project" value="TreeGrafter"/>
</dbReference>
<sequence>MWSLVKKWQPQCLVLRLLHDEGLQQCIETVMAEATDYRSLDDGIAPIRSYSYRTEGGCHSNGCVPFIDIMSILVQPATVGNIGNNVKPVFNCLVDQVNQYITKELDRTRESLNEAATLRERFVVGTRASTRVAAVAVSAAEAAVGESSFRSFMVAVHVVYIVKSVSFLFLPVDGGHAASCEEMVAMFSAEAAAYKGLQHCIETVMAEVE</sequence>
<dbReference type="EMBL" id="JAMYWD010000012">
    <property type="protein sequence ID" value="KAJ4953287.1"/>
    <property type="molecule type" value="Genomic_DNA"/>
</dbReference>
<proteinExistence type="predicted"/>
<comment type="caution">
    <text evidence="1">The sequence shown here is derived from an EMBL/GenBank/DDBJ whole genome shotgun (WGS) entry which is preliminary data.</text>
</comment>
<dbReference type="GO" id="GO:0006893">
    <property type="term" value="P:Golgi to plasma membrane transport"/>
    <property type="evidence" value="ECO:0007669"/>
    <property type="project" value="TreeGrafter"/>
</dbReference>
<dbReference type="InterPro" id="IPR009976">
    <property type="entry name" value="Sec10-like"/>
</dbReference>
<reference evidence="1" key="1">
    <citation type="journal article" date="2023" name="Plant J.">
        <title>The genome of the king protea, Protea cynaroides.</title>
        <authorList>
            <person name="Chang J."/>
            <person name="Duong T.A."/>
            <person name="Schoeman C."/>
            <person name="Ma X."/>
            <person name="Roodt D."/>
            <person name="Barker N."/>
            <person name="Li Z."/>
            <person name="Van de Peer Y."/>
            <person name="Mizrachi E."/>
        </authorList>
    </citation>
    <scope>NUCLEOTIDE SEQUENCE</scope>
    <source>
        <tissue evidence="1">Young leaves</tissue>
    </source>
</reference>
<dbReference type="Proteomes" id="UP001141806">
    <property type="component" value="Unassembled WGS sequence"/>
</dbReference>
<evidence type="ECO:0000313" key="2">
    <source>
        <dbReference type="Proteomes" id="UP001141806"/>
    </source>
</evidence>
<keyword evidence="2" id="KW-1185">Reference proteome</keyword>
<accession>A0A9Q0GSF6</accession>
<dbReference type="OrthoDB" id="1748288at2759"/>
<dbReference type="AlphaFoldDB" id="A0A9Q0GSF6"/>
<gene>
    <name evidence="1" type="ORF">NE237_030119</name>
</gene>
<protein>
    <submittedName>
        <fullName evidence="1">Uncharacterized protein</fullName>
    </submittedName>
</protein>
<dbReference type="GO" id="GO:0006887">
    <property type="term" value="P:exocytosis"/>
    <property type="evidence" value="ECO:0007669"/>
    <property type="project" value="TreeGrafter"/>
</dbReference>
<name>A0A9Q0GSF6_9MAGN</name>
<organism evidence="1 2">
    <name type="scientific">Protea cynaroides</name>
    <dbReference type="NCBI Taxonomy" id="273540"/>
    <lineage>
        <taxon>Eukaryota</taxon>
        <taxon>Viridiplantae</taxon>
        <taxon>Streptophyta</taxon>
        <taxon>Embryophyta</taxon>
        <taxon>Tracheophyta</taxon>
        <taxon>Spermatophyta</taxon>
        <taxon>Magnoliopsida</taxon>
        <taxon>Proteales</taxon>
        <taxon>Proteaceae</taxon>
        <taxon>Protea</taxon>
    </lineage>
</organism>
<dbReference type="PANTHER" id="PTHR12100">
    <property type="entry name" value="SEC10"/>
    <property type="match status" value="1"/>
</dbReference>
<dbReference type="PANTHER" id="PTHR12100:SF0">
    <property type="entry name" value="EXOCYST COMPLEX COMPONENT 5"/>
    <property type="match status" value="1"/>
</dbReference>
<evidence type="ECO:0000313" key="1">
    <source>
        <dbReference type="EMBL" id="KAJ4953287.1"/>
    </source>
</evidence>